<reference evidence="11" key="1">
    <citation type="journal article" date="2021" name="Mol. Plant Pathol.">
        <title>A 20-kb lineage-specific genomic region tames virulence in pathogenic amphidiploid Verticillium longisporum.</title>
        <authorList>
            <person name="Harting R."/>
            <person name="Starke J."/>
            <person name="Kusch H."/>
            <person name="Poggeler S."/>
            <person name="Maurus I."/>
            <person name="Schluter R."/>
            <person name="Landesfeind M."/>
            <person name="Bulla I."/>
            <person name="Nowrousian M."/>
            <person name="de Jonge R."/>
            <person name="Stahlhut G."/>
            <person name="Hoff K.J."/>
            <person name="Asshauer K.P."/>
            <person name="Thurmer A."/>
            <person name="Stanke M."/>
            <person name="Daniel R."/>
            <person name="Morgenstern B."/>
            <person name="Thomma B.P.H.J."/>
            <person name="Kronstad J.W."/>
            <person name="Braus-Stromeyer S.A."/>
            <person name="Braus G.H."/>
        </authorList>
    </citation>
    <scope>NUCLEOTIDE SEQUENCE</scope>
    <source>
        <strain evidence="11">Vl32</strain>
    </source>
</reference>
<evidence type="ECO:0000256" key="1">
    <source>
        <dbReference type="ARBA" id="ARBA00001798"/>
    </source>
</evidence>
<evidence type="ECO:0000256" key="3">
    <source>
        <dbReference type="ARBA" id="ARBA00022679"/>
    </source>
</evidence>
<feature type="region of interest" description="Disordered" evidence="9">
    <location>
        <begin position="1"/>
        <end position="148"/>
    </location>
</feature>
<feature type="compositionally biased region" description="Pro residues" evidence="9">
    <location>
        <begin position="470"/>
        <end position="481"/>
    </location>
</feature>
<evidence type="ECO:0000259" key="10">
    <source>
        <dbReference type="PROSITE" id="PS51873"/>
    </source>
</evidence>
<dbReference type="InterPro" id="IPR002867">
    <property type="entry name" value="IBR_dom"/>
</dbReference>
<keyword evidence="5" id="KW-0677">Repeat</keyword>
<proteinExistence type="predicted"/>
<feature type="compositionally biased region" description="Basic and acidic residues" evidence="9">
    <location>
        <begin position="606"/>
        <end position="627"/>
    </location>
</feature>
<feature type="region of interest" description="Disordered" evidence="9">
    <location>
        <begin position="448"/>
        <end position="485"/>
    </location>
</feature>
<evidence type="ECO:0000256" key="5">
    <source>
        <dbReference type="ARBA" id="ARBA00022737"/>
    </source>
</evidence>
<feature type="domain" description="RING-type" evidence="10">
    <location>
        <begin position="171"/>
        <end position="369"/>
    </location>
</feature>
<dbReference type="PROSITE" id="PS51873">
    <property type="entry name" value="TRIAD"/>
    <property type="match status" value="1"/>
</dbReference>
<keyword evidence="3" id="KW-0808">Transferase</keyword>
<feature type="compositionally biased region" description="Basic and acidic residues" evidence="9">
    <location>
        <begin position="455"/>
        <end position="464"/>
    </location>
</feature>
<evidence type="ECO:0000256" key="4">
    <source>
        <dbReference type="ARBA" id="ARBA00022723"/>
    </source>
</evidence>
<dbReference type="AlphaFoldDB" id="A0A8I3AN14"/>
<accession>A0A8I3AN14</accession>
<protein>
    <recommendedName>
        <fullName evidence="2">RBR-type E3 ubiquitin transferase</fullName>
        <ecNumber evidence="2">2.3.2.31</ecNumber>
    </recommendedName>
</protein>
<feature type="compositionally biased region" description="Polar residues" evidence="9">
    <location>
        <begin position="71"/>
        <end position="81"/>
    </location>
</feature>
<dbReference type="InterPro" id="IPR017907">
    <property type="entry name" value="Znf_RING_CS"/>
</dbReference>
<feature type="region of interest" description="Disordered" evidence="9">
    <location>
        <begin position="573"/>
        <end position="627"/>
    </location>
</feature>
<dbReference type="InterPro" id="IPR044066">
    <property type="entry name" value="TRIAD_supradom"/>
</dbReference>
<evidence type="ECO:0000256" key="2">
    <source>
        <dbReference type="ARBA" id="ARBA00012251"/>
    </source>
</evidence>
<dbReference type="Proteomes" id="UP000689129">
    <property type="component" value="Unassembled WGS sequence"/>
</dbReference>
<comment type="catalytic activity">
    <reaction evidence="1">
        <text>[E2 ubiquitin-conjugating enzyme]-S-ubiquitinyl-L-cysteine + [acceptor protein]-L-lysine = [E2 ubiquitin-conjugating enzyme]-L-cysteine + [acceptor protein]-N(6)-ubiquitinyl-L-lysine.</text>
        <dbReference type="EC" id="2.3.2.31"/>
    </reaction>
</comment>
<keyword evidence="4" id="KW-0479">Metal-binding</keyword>
<organism evidence="11 12">
    <name type="scientific">Verticillium longisporum</name>
    <name type="common">Verticillium dahliae var. longisporum</name>
    <dbReference type="NCBI Taxonomy" id="100787"/>
    <lineage>
        <taxon>Eukaryota</taxon>
        <taxon>Fungi</taxon>
        <taxon>Dikarya</taxon>
        <taxon>Ascomycota</taxon>
        <taxon>Pezizomycotina</taxon>
        <taxon>Sordariomycetes</taxon>
        <taxon>Hypocreomycetidae</taxon>
        <taxon>Glomerellales</taxon>
        <taxon>Plectosphaerellaceae</taxon>
        <taxon>Verticillium</taxon>
    </lineage>
</organism>
<sequence length="627" mass="69750">MPVGRGVDHHRHQPHHHRASRHYEDEDEEDEDEDDEDEDEDESPAGSRRNLRRGMSPRSKNMASFKDAPGTLNQTTISTAVKRTGVGDAGSDESLLEAPTPPRSSVSRPRRRRHSQVIYTEIVPPTLRRAHTASETHVTSHSTTSSNRRHSVLGAFLGPGMQGHGPDRRVKQVQCLACMDELPANKVAKLKCGHRMCSSCLKRKFKMSITDPVEMPPKCCAEHIPLKHVERLFPTDFKKTWNKKFAEFSTRNRVYCPAKRCGEWIKPANIHHEDGRKCGKCSRCKLKVCCACNGKWHGSRECPRDEETTIFLQQAKDAGWQRCHRCKAMVELKEGCNHMTCRCGAEFCMICGLKWKSCDCPWFNHDTPEDDRLEDMHIPMSLGRDRLGRADGSPPGRGTIHPVPDLTAPMSMRPRVPDAYEDPPHDPLMRRLQERQESNLARRLHVRDDDVGDMSAHHRSDDHRRRPHLVPVPVPTPPAAPPVGFERPGVAGESRPGMMMPPPPPMPASAGLPMSMLATPAAPTARMSAMEEDMMYNSRSRGGWPPGSDIGMMMSGGIGGGYAPPPPAPMLPPQVPEVHGSRGRKRGGEPKSSMMAGLTGAGRGMNRVDEWRSHVEPGVPGDDRSLP</sequence>
<feature type="compositionally biased region" description="Low complexity" evidence="9">
    <location>
        <begin position="133"/>
        <end position="146"/>
    </location>
</feature>
<dbReference type="GO" id="GO:0008270">
    <property type="term" value="F:zinc ion binding"/>
    <property type="evidence" value="ECO:0007669"/>
    <property type="project" value="UniProtKB-KW"/>
</dbReference>
<keyword evidence="7" id="KW-0833">Ubl conjugation pathway</keyword>
<dbReference type="PANTHER" id="PTHR11685">
    <property type="entry name" value="RBR FAMILY RING FINGER AND IBR DOMAIN-CONTAINING"/>
    <property type="match status" value="1"/>
</dbReference>
<dbReference type="InterPro" id="IPR031127">
    <property type="entry name" value="E3_UB_ligase_RBR"/>
</dbReference>
<dbReference type="GO" id="GO:0016567">
    <property type="term" value="P:protein ubiquitination"/>
    <property type="evidence" value="ECO:0007669"/>
    <property type="project" value="InterPro"/>
</dbReference>
<dbReference type="Pfam" id="PF01485">
    <property type="entry name" value="IBR"/>
    <property type="match status" value="2"/>
</dbReference>
<dbReference type="EMBL" id="JAEMWZ010000197">
    <property type="protein sequence ID" value="KAG7131855.1"/>
    <property type="molecule type" value="Genomic_DNA"/>
</dbReference>
<keyword evidence="8" id="KW-0862">Zinc</keyword>
<dbReference type="EC" id="2.3.2.31" evidence="2"/>
<feature type="compositionally biased region" description="Basic residues" evidence="9">
    <location>
        <begin position="8"/>
        <end position="20"/>
    </location>
</feature>
<evidence type="ECO:0000313" key="11">
    <source>
        <dbReference type="EMBL" id="KAG7131855.1"/>
    </source>
</evidence>
<dbReference type="GO" id="GO:0061630">
    <property type="term" value="F:ubiquitin protein ligase activity"/>
    <property type="evidence" value="ECO:0007669"/>
    <property type="project" value="UniProtKB-EC"/>
</dbReference>
<comment type="caution">
    <text evidence="11">The sequence shown here is derived from an EMBL/GenBank/DDBJ whole genome shotgun (WGS) entry which is preliminary data.</text>
</comment>
<dbReference type="CDD" id="cd22584">
    <property type="entry name" value="Rcat_RBR_unk"/>
    <property type="match status" value="1"/>
</dbReference>
<evidence type="ECO:0000256" key="7">
    <source>
        <dbReference type="ARBA" id="ARBA00022786"/>
    </source>
</evidence>
<evidence type="ECO:0000256" key="6">
    <source>
        <dbReference type="ARBA" id="ARBA00022771"/>
    </source>
</evidence>
<gene>
    <name evidence="11" type="ORF">HYQ45_009697</name>
</gene>
<feature type="compositionally biased region" description="Acidic residues" evidence="9">
    <location>
        <begin position="25"/>
        <end position="43"/>
    </location>
</feature>
<evidence type="ECO:0000256" key="8">
    <source>
        <dbReference type="ARBA" id="ARBA00022833"/>
    </source>
</evidence>
<feature type="region of interest" description="Disordered" evidence="9">
    <location>
        <begin position="388"/>
        <end position="410"/>
    </location>
</feature>
<dbReference type="OrthoDB" id="9977870at2759"/>
<keyword evidence="6" id="KW-0863">Zinc-finger</keyword>
<dbReference type="PROSITE" id="PS00518">
    <property type="entry name" value="ZF_RING_1"/>
    <property type="match status" value="1"/>
</dbReference>
<evidence type="ECO:0000313" key="12">
    <source>
        <dbReference type="Proteomes" id="UP000689129"/>
    </source>
</evidence>
<name>A0A8I3AN14_VERLO</name>
<evidence type="ECO:0000256" key="9">
    <source>
        <dbReference type="SAM" id="MobiDB-lite"/>
    </source>
</evidence>